<dbReference type="PRINTS" id="PR00038">
    <property type="entry name" value="HTHLUXR"/>
</dbReference>
<evidence type="ECO:0000256" key="6">
    <source>
        <dbReference type="PROSITE-ProRule" id="PRU00169"/>
    </source>
</evidence>
<feature type="modified residue" description="4-aspartylphosphate" evidence="6">
    <location>
        <position position="56"/>
    </location>
</feature>
<dbReference type="SMART" id="SM00448">
    <property type="entry name" value="REC"/>
    <property type="match status" value="1"/>
</dbReference>
<organism evidence="9 10">
    <name type="scientific">Pseudomonas lactis</name>
    <dbReference type="NCBI Taxonomy" id="1615674"/>
    <lineage>
        <taxon>Bacteria</taxon>
        <taxon>Pseudomonadati</taxon>
        <taxon>Pseudomonadota</taxon>
        <taxon>Gammaproteobacteria</taxon>
        <taxon>Pseudomonadales</taxon>
        <taxon>Pseudomonadaceae</taxon>
        <taxon>Pseudomonas</taxon>
    </lineage>
</organism>
<dbReference type="Proteomes" id="UP000752172">
    <property type="component" value="Unassembled WGS sequence"/>
</dbReference>
<keyword evidence="3" id="KW-0805">Transcription regulation</keyword>
<dbReference type="PANTHER" id="PTHR44688:SF16">
    <property type="entry name" value="DNA-BINDING TRANSCRIPTIONAL ACTIVATOR DEVR_DOSR"/>
    <property type="match status" value="1"/>
</dbReference>
<evidence type="ECO:0000313" key="9">
    <source>
        <dbReference type="EMBL" id="HJH22877.1"/>
    </source>
</evidence>
<feature type="domain" description="Response regulatory" evidence="8">
    <location>
        <begin position="7"/>
        <end position="121"/>
    </location>
</feature>
<accession>A0A921TBT9</accession>
<dbReference type="GO" id="GO:0000160">
    <property type="term" value="P:phosphorelay signal transduction system"/>
    <property type="evidence" value="ECO:0007669"/>
    <property type="project" value="UniProtKB-KW"/>
</dbReference>
<dbReference type="PROSITE" id="PS50110">
    <property type="entry name" value="RESPONSE_REGULATORY"/>
    <property type="match status" value="1"/>
</dbReference>
<feature type="domain" description="HTH luxR-type" evidence="7">
    <location>
        <begin position="137"/>
        <end position="202"/>
    </location>
</feature>
<dbReference type="SUPFAM" id="SSF52172">
    <property type="entry name" value="CheY-like"/>
    <property type="match status" value="1"/>
</dbReference>
<proteinExistence type="predicted"/>
<keyword evidence="4" id="KW-0238">DNA-binding</keyword>
<dbReference type="SMART" id="SM00421">
    <property type="entry name" value="HTH_LUXR"/>
    <property type="match status" value="1"/>
</dbReference>
<evidence type="ECO:0000313" key="10">
    <source>
        <dbReference type="Proteomes" id="UP000752172"/>
    </source>
</evidence>
<evidence type="ECO:0000256" key="4">
    <source>
        <dbReference type="ARBA" id="ARBA00023125"/>
    </source>
</evidence>
<dbReference type="InterPro" id="IPR036388">
    <property type="entry name" value="WH-like_DNA-bd_sf"/>
</dbReference>
<gene>
    <name evidence="9" type="ORF">K8W20_29785</name>
</gene>
<dbReference type="InterPro" id="IPR011006">
    <property type="entry name" value="CheY-like_superfamily"/>
</dbReference>
<evidence type="ECO:0000256" key="1">
    <source>
        <dbReference type="ARBA" id="ARBA00022553"/>
    </source>
</evidence>
<dbReference type="PROSITE" id="PS50043">
    <property type="entry name" value="HTH_LUXR_2"/>
    <property type="match status" value="1"/>
</dbReference>
<dbReference type="CDD" id="cd06170">
    <property type="entry name" value="LuxR_C_like"/>
    <property type="match status" value="1"/>
</dbReference>
<name>A0A921TBT9_9PSED</name>
<dbReference type="AlphaFoldDB" id="A0A921TBT9"/>
<dbReference type="EMBL" id="DYTS01000501">
    <property type="protein sequence ID" value="HJH22877.1"/>
    <property type="molecule type" value="Genomic_DNA"/>
</dbReference>
<dbReference type="Gene3D" id="1.10.10.10">
    <property type="entry name" value="Winged helix-like DNA-binding domain superfamily/Winged helix DNA-binding domain"/>
    <property type="match status" value="1"/>
</dbReference>
<evidence type="ECO:0000259" key="8">
    <source>
        <dbReference type="PROSITE" id="PS50110"/>
    </source>
</evidence>
<reference evidence="9" key="2">
    <citation type="submission" date="2021-09" db="EMBL/GenBank/DDBJ databases">
        <authorList>
            <person name="Gilroy R."/>
        </authorList>
    </citation>
    <scope>NUCLEOTIDE SEQUENCE</scope>
    <source>
        <strain evidence="9">ChiSjej2B20-17149</strain>
    </source>
</reference>
<keyword evidence="1 6" id="KW-0597">Phosphoprotein</keyword>
<dbReference type="InterPro" id="IPR000792">
    <property type="entry name" value="Tscrpt_reg_LuxR_C"/>
</dbReference>
<dbReference type="PROSITE" id="PS00622">
    <property type="entry name" value="HTH_LUXR_1"/>
    <property type="match status" value="1"/>
</dbReference>
<dbReference type="GO" id="GO:0006355">
    <property type="term" value="P:regulation of DNA-templated transcription"/>
    <property type="evidence" value="ECO:0007669"/>
    <property type="project" value="InterPro"/>
</dbReference>
<dbReference type="FunFam" id="3.40.50.2300:FF:000018">
    <property type="entry name" value="DNA-binding transcriptional regulator NtrC"/>
    <property type="match status" value="1"/>
</dbReference>
<dbReference type="RefSeq" id="WP_133076237.1">
    <property type="nucleotide sequence ID" value="NZ_DYTS01000501.1"/>
</dbReference>
<keyword evidence="5" id="KW-0804">Transcription</keyword>
<dbReference type="Pfam" id="PF00072">
    <property type="entry name" value="Response_reg"/>
    <property type="match status" value="1"/>
</dbReference>
<dbReference type="GO" id="GO:0003677">
    <property type="term" value="F:DNA binding"/>
    <property type="evidence" value="ECO:0007669"/>
    <property type="project" value="UniProtKB-KW"/>
</dbReference>
<evidence type="ECO:0000256" key="5">
    <source>
        <dbReference type="ARBA" id="ARBA00023163"/>
    </source>
</evidence>
<dbReference type="Gene3D" id="3.40.50.2300">
    <property type="match status" value="1"/>
</dbReference>
<protein>
    <submittedName>
        <fullName evidence="9">Response regulator</fullName>
    </submittedName>
</protein>
<sequence length="206" mass="23130">MKPLSPTIFVVDDDSSVREALSNLLRSHGLNVQTFDNAQAFLDQPRPDCPSCLVLDMRMPGMTGIELQQHLLALSDFIPTIFISAHGDIPVAVRAVKAGAIEFLPKPFEEQALLSAIEQGLALDQVRRQHLAQRVSVQSRFEPLTNREWEVLKLTVKGLLNKQIGGELGIAEVTVKVHRHNMMQKLEVRSLPDLIRLVEEYYDSKN</sequence>
<evidence type="ECO:0000256" key="2">
    <source>
        <dbReference type="ARBA" id="ARBA00023012"/>
    </source>
</evidence>
<dbReference type="PANTHER" id="PTHR44688">
    <property type="entry name" value="DNA-BINDING TRANSCRIPTIONAL ACTIVATOR DEVR_DOSR"/>
    <property type="match status" value="1"/>
</dbReference>
<dbReference type="Pfam" id="PF00196">
    <property type="entry name" value="GerE"/>
    <property type="match status" value="1"/>
</dbReference>
<dbReference type="CDD" id="cd17537">
    <property type="entry name" value="REC_FixJ"/>
    <property type="match status" value="1"/>
</dbReference>
<dbReference type="InterPro" id="IPR001789">
    <property type="entry name" value="Sig_transdc_resp-reg_receiver"/>
</dbReference>
<reference evidence="9" key="1">
    <citation type="journal article" date="2021" name="PeerJ">
        <title>Extensive microbial diversity within the chicken gut microbiome revealed by metagenomics and culture.</title>
        <authorList>
            <person name="Gilroy R."/>
            <person name="Ravi A."/>
            <person name="Getino M."/>
            <person name="Pursley I."/>
            <person name="Horton D.L."/>
            <person name="Alikhan N.F."/>
            <person name="Baker D."/>
            <person name="Gharbi K."/>
            <person name="Hall N."/>
            <person name="Watson M."/>
            <person name="Adriaenssens E.M."/>
            <person name="Foster-Nyarko E."/>
            <person name="Jarju S."/>
            <person name="Secka A."/>
            <person name="Antonio M."/>
            <person name="Oren A."/>
            <person name="Chaudhuri R.R."/>
            <person name="La Ragione R."/>
            <person name="Hildebrand F."/>
            <person name="Pallen M.J."/>
        </authorList>
    </citation>
    <scope>NUCLEOTIDE SEQUENCE</scope>
    <source>
        <strain evidence="9">ChiSjej2B20-17149</strain>
    </source>
</reference>
<evidence type="ECO:0000259" key="7">
    <source>
        <dbReference type="PROSITE" id="PS50043"/>
    </source>
</evidence>
<comment type="caution">
    <text evidence="9">The sequence shown here is derived from an EMBL/GenBank/DDBJ whole genome shotgun (WGS) entry which is preliminary data.</text>
</comment>
<evidence type="ECO:0000256" key="3">
    <source>
        <dbReference type="ARBA" id="ARBA00023015"/>
    </source>
</evidence>
<keyword evidence="2" id="KW-0902">Two-component regulatory system</keyword>